<dbReference type="EMBL" id="JAKEVZ010000021">
    <property type="protein sequence ID" value="MCF1753127.1"/>
    <property type="molecule type" value="Genomic_DNA"/>
</dbReference>
<keyword evidence="4" id="KW-1185">Reference proteome</keyword>
<name>A0ABS9BZF1_9BACT</name>
<feature type="chain" id="PRO_5045483434" description="Translation initiation factor IF-2" evidence="2">
    <location>
        <begin position="20"/>
        <end position="145"/>
    </location>
</feature>
<gene>
    <name evidence="3" type="ORF">L0U89_18855</name>
</gene>
<dbReference type="RefSeq" id="WP_234862945.1">
    <property type="nucleotide sequence ID" value="NZ_JAKEVZ010000021.1"/>
</dbReference>
<feature type="compositionally biased region" description="Low complexity" evidence="1">
    <location>
        <begin position="112"/>
        <end position="127"/>
    </location>
</feature>
<evidence type="ECO:0000313" key="3">
    <source>
        <dbReference type="EMBL" id="MCF1753127.1"/>
    </source>
</evidence>
<feature type="signal peptide" evidence="2">
    <location>
        <begin position="1"/>
        <end position="19"/>
    </location>
</feature>
<sequence length="145" mass="15575">MKTLLLVTFLFFSTVSLVAQTQGGKDPKIPVIERKSDPVVGNTPSSATPAGPRQRGVSISSAARRSSLQTPPAQGANGHVETTGNAKQGKSIANQMRQNRIERPNAGNRPNLRVPAARPSVPVVRPNRPLPNRPIRPIRRPGARI</sequence>
<proteinExistence type="predicted"/>
<feature type="compositionally biased region" description="Basic and acidic residues" evidence="1">
    <location>
        <begin position="25"/>
        <end position="37"/>
    </location>
</feature>
<comment type="caution">
    <text evidence="3">The sequence shown here is derived from an EMBL/GenBank/DDBJ whole genome shotgun (WGS) entry which is preliminary data.</text>
</comment>
<protein>
    <recommendedName>
        <fullName evidence="5">Translation initiation factor IF-2</fullName>
    </recommendedName>
</protein>
<evidence type="ECO:0000256" key="1">
    <source>
        <dbReference type="SAM" id="MobiDB-lite"/>
    </source>
</evidence>
<feature type="compositionally biased region" description="Basic residues" evidence="1">
    <location>
        <begin position="136"/>
        <end position="145"/>
    </location>
</feature>
<feature type="compositionally biased region" description="Polar residues" evidence="1">
    <location>
        <begin position="80"/>
        <end position="98"/>
    </location>
</feature>
<evidence type="ECO:0000256" key="2">
    <source>
        <dbReference type="SAM" id="SignalP"/>
    </source>
</evidence>
<feature type="compositionally biased region" description="Polar residues" evidence="1">
    <location>
        <begin position="57"/>
        <end position="72"/>
    </location>
</feature>
<accession>A0ABS9BZF1</accession>
<dbReference type="Proteomes" id="UP001201449">
    <property type="component" value="Unassembled WGS sequence"/>
</dbReference>
<reference evidence="3 4" key="1">
    <citation type="submission" date="2022-01" db="EMBL/GenBank/DDBJ databases">
        <title>Mariniradius saccharolyticus sp. nov., isolated from sediment of a river.</title>
        <authorList>
            <person name="Liu H."/>
        </authorList>
    </citation>
    <scope>NUCLEOTIDE SEQUENCE [LARGE SCALE GENOMIC DNA]</scope>
    <source>
        <strain evidence="3 4">RY-2</strain>
    </source>
</reference>
<keyword evidence="2" id="KW-0732">Signal</keyword>
<evidence type="ECO:0000313" key="4">
    <source>
        <dbReference type="Proteomes" id="UP001201449"/>
    </source>
</evidence>
<organism evidence="3 4">
    <name type="scientific">Mariniradius sediminis</name>
    <dbReference type="NCBI Taxonomy" id="2909237"/>
    <lineage>
        <taxon>Bacteria</taxon>
        <taxon>Pseudomonadati</taxon>
        <taxon>Bacteroidota</taxon>
        <taxon>Cytophagia</taxon>
        <taxon>Cytophagales</taxon>
        <taxon>Cyclobacteriaceae</taxon>
        <taxon>Mariniradius</taxon>
    </lineage>
</organism>
<feature type="region of interest" description="Disordered" evidence="1">
    <location>
        <begin position="22"/>
        <end position="145"/>
    </location>
</feature>
<evidence type="ECO:0008006" key="5">
    <source>
        <dbReference type="Google" id="ProtNLM"/>
    </source>
</evidence>